<name>A0A933W436_UNCEI</name>
<dbReference type="Gene3D" id="2.40.50.100">
    <property type="match status" value="1"/>
</dbReference>
<evidence type="ECO:0000256" key="8">
    <source>
        <dbReference type="ARBA" id="ARBA00022823"/>
    </source>
</evidence>
<keyword evidence="8 11" id="KW-0450">Lipoyl</keyword>
<dbReference type="PROSITE" id="PS51826">
    <property type="entry name" value="PSBD"/>
    <property type="match status" value="1"/>
</dbReference>
<keyword evidence="9 11" id="KW-0012">Acyltransferase</keyword>
<evidence type="ECO:0000313" key="15">
    <source>
        <dbReference type="EMBL" id="MBI5170608.1"/>
    </source>
</evidence>
<accession>A0A933W436</accession>
<evidence type="ECO:0000256" key="7">
    <source>
        <dbReference type="ARBA" id="ARBA00022679"/>
    </source>
</evidence>
<dbReference type="PROSITE" id="PS50968">
    <property type="entry name" value="BIOTINYL_LIPOYL"/>
    <property type="match status" value="1"/>
</dbReference>
<dbReference type="GO" id="GO:0004149">
    <property type="term" value="F:dihydrolipoyllysine-residue succinyltransferase activity"/>
    <property type="evidence" value="ECO:0007669"/>
    <property type="project" value="UniProtKB-UniRule"/>
</dbReference>
<dbReference type="SUPFAM" id="SSF51230">
    <property type="entry name" value="Single hybrid motif"/>
    <property type="match status" value="1"/>
</dbReference>
<dbReference type="EMBL" id="JACRIW010000100">
    <property type="protein sequence ID" value="MBI5170608.1"/>
    <property type="molecule type" value="Genomic_DNA"/>
</dbReference>
<comment type="pathway">
    <text evidence="2 11">Amino-acid degradation; L-lysine degradation via saccharopine pathway; glutaryl-CoA from L-lysine: step 6/6.</text>
</comment>
<protein>
    <recommendedName>
        <fullName evidence="5 11">Dihydrolipoyllysine-residue succinyltransferase component of 2-oxoglutarate dehydrogenase complex</fullName>
        <ecNumber evidence="4 11">2.3.1.61</ecNumber>
    </recommendedName>
    <alternativeName>
        <fullName evidence="11">2-oxoglutarate dehydrogenase complex component E2</fullName>
    </alternativeName>
</protein>
<evidence type="ECO:0000256" key="11">
    <source>
        <dbReference type="RuleBase" id="RU361138"/>
    </source>
</evidence>
<dbReference type="NCBIfam" id="TIGR01347">
    <property type="entry name" value="sucB"/>
    <property type="match status" value="1"/>
</dbReference>
<dbReference type="GO" id="GO:0045252">
    <property type="term" value="C:oxoglutarate dehydrogenase complex"/>
    <property type="evidence" value="ECO:0007669"/>
    <property type="project" value="UniProtKB-UniRule"/>
</dbReference>
<evidence type="ECO:0000259" key="14">
    <source>
        <dbReference type="PROSITE" id="PS51826"/>
    </source>
</evidence>
<dbReference type="Pfam" id="PF00198">
    <property type="entry name" value="2-oxoacid_dh"/>
    <property type="match status" value="1"/>
</dbReference>
<dbReference type="GO" id="GO:0006099">
    <property type="term" value="P:tricarboxylic acid cycle"/>
    <property type="evidence" value="ECO:0007669"/>
    <property type="project" value="UniProtKB-UniRule"/>
</dbReference>
<evidence type="ECO:0000256" key="12">
    <source>
        <dbReference type="SAM" id="MobiDB-lite"/>
    </source>
</evidence>
<dbReference type="AlphaFoldDB" id="A0A933W436"/>
<dbReference type="InterPro" id="IPR023213">
    <property type="entry name" value="CAT-like_dom_sf"/>
</dbReference>
<dbReference type="Gene3D" id="4.10.320.10">
    <property type="entry name" value="E3-binding domain"/>
    <property type="match status" value="1"/>
</dbReference>
<gene>
    <name evidence="15" type="primary">odhB</name>
    <name evidence="15" type="ORF">HZA61_14055</name>
</gene>
<dbReference type="InterPro" id="IPR000089">
    <property type="entry name" value="Biotin_lipoyl"/>
</dbReference>
<comment type="cofactor">
    <cofactor evidence="11">
        <name>(R)-lipoate</name>
        <dbReference type="ChEBI" id="CHEBI:83088"/>
    </cofactor>
    <text evidence="11">Binds 1 lipoyl cofactor covalently.</text>
</comment>
<evidence type="ECO:0000256" key="4">
    <source>
        <dbReference type="ARBA" id="ARBA00012945"/>
    </source>
</evidence>
<dbReference type="EC" id="2.3.1.61" evidence="4 11"/>
<evidence type="ECO:0000256" key="9">
    <source>
        <dbReference type="ARBA" id="ARBA00023315"/>
    </source>
</evidence>
<evidence type="ECO:0000256" key="1">
    <source>
        <dbReference type="ARBA" id="ARBA00004052"/>
    </source>
</evidence>
<dbReference type="PANTHER" id="PTHR43416:SF5">
    <property type="entry name" value="DIHYDROLIPOYLLYSINE-RESIDUE SUCCINYLTRANSFERASE COMPONENT OF 2-OXOGLUTARATE DEHYDROGENASE COMPLEX, MITOCHONDRIAL"/>
    <property type="match status" value="1"/>
</dbReference>
<dbReference type="InterPro" id="IPR001078">
    <property type="entry name" value="2-oxoacid_DH_actylTfrase"/>
</dbReference>
<dbReference type="Pfam" id="PF00364">
    <property type="entry name" value="Biotin_lipoyl"/>
    <property type="match status" value="1"/>
</dbReference>
<comment type="catalytic activity">
    <reaction evidence="10 11">
        <text>N(6)-[(R)-dihydrolipoyl]-L-lysyl-[protein] + succinyl-CoA = N(6)-[(R)-S(8)-succinyldihydrolipoyl]-L-lysyl-[protein] + CoA</text>
        <dbReference type="Rhea" id="RHEA:15213"/>
        <dbReference type="Rhea" id="RHEA-COMP:10475"/>
        <dbReference type="Rhea" id="RHEA-COMP:20092"/>
        <dbReference type="ChEBI" id="CHEBI:57287"/>
        <dbReference type="ChEBI" id="CHEBI:57292"/>
        <dbReference type="ChEBI" id="CHEBI:83100"/>
        <dbReference type="ChEBI" id="CHEBI:83120"/>
        <dbReference type="EC" id="2.3.1.61"/>
    </reaction>
</comment>
<dbReference type="Pfam" id="PF02817">
    <property type="entry name" value="E3_binding"/>
    <property type="match status" value="1"/>
</dbReference>
<feature type="domain" description="Peripheral subunit-binding (PSBD)" evidence="14">
    <location>
        <begin position="108"/>
        <end position="145"/>
    </location>
</feature>
<feature type="compositionally biased region" description="Pro residues" evidence="12">
    <location>
        <begin position="159"/>
        <end position="170"/>
    </location>
</feature>
<evidence type="ECO:0000256" key="10">
    <source>
        <dbReference type="ARBA" id="ARBA00052761"/>
    </source>
</evidence>
<dbReference type="PANTHER" id="PTHR43416">
    <property type="entry name" value="DIHYDROLIPOYLLYSINE-RESIDUE SUCCINYLTRANSFERASE COMPONENT OF 2-OXOGLUTARATE DEHYDROGENASE COMPLEX, MITOCHONDRIAL-RELATED"/>
    <property type="match status" value="1"/>
</dbReference>
<dbReference type="InterPro" id="IPR036625">
    <property type="entry name" value="E3-bd_dom_sf"/>
</dbReference>
<evidence type="ECO:0000256" key="2">
    <source>
        <dbReference type="ARBA" id="ARBA00005145"/>
    </source>
</evidence>
<evidence type="ECO:0000259" key="13">
    <source>
        <dbReference type="PROSITE" id="PS50968"/>
    </source>
</evidence>
<feature type="region of interest" description="Disordered" evidence="12">
    <location>
        <begin position="149"/>
        <end position="183"/>
    </location>
</feature>
<dbReference type="FunFam" id="3.30.559.10:FF:000007">
    <property type="entry name" value="Dihydrolipoamide acetyltransferase component of pyruvate dehydrogenase complex"/>
    <property type="match status" value="1"/>
</dbReference>
<dbReference type="InterPro" id="IPR003016">
    <property type="entry name" value="2-oxoA_DH_lipoyl-BS"/>
</dbReference>
<dbReference type="Gene3D" id="3.30.559.10">
    <property type="entry name" value="Chloramphenicol acetyltransferase-like domain"/>
    <property type="match status" value="1"/>
</dbReference>
<evidence type="ECO:0000256" key="5">
    <source>
        <dbReference type="ARBA" id="ARBA00019511"/>
    </source>
</evidence>
<sequence>MSIEIKVPRLAESISEATLVEWLKPDGAAVRLDEPIATLETDKAAVEIVASSAGALKHARKVGETVLVGDVLATIDPAAAGSAASAAASAAAPVAAEANAPPAGEAPHLSPAVRRIVAETGVDPAAIPGSGKGGRLLKEDVARHLDVPRPPAAAGAATPPSPAAPAPTYVPPGGLDPFAEDAPGAGERVVPMSRIRSRIAERLVQAQHTAAILTTFNEIDMTRVMETRARFKDAFEKKHGVRLGFMSFFARACVLALQDVPVVNGEIRGTDIVYHDFVHMGIAASTPRGLVVPVVRHVERLDFAGIEREIARLAQRGRDGQLTPQELSGGTFTITNGGVFGSLLSTPILNPPQSGILGMHKIEKRPVVVDDQVVVRPMMYVALSYDHRLIDGEQAVTFLVRVKERLEDPERLLLVV</sequence>
<dbReference type="InterPro" id="IPR011053">
    <property type="entry name" value="Single_hybrid_motif"/>
</dbReference>
<dbReference type="InterPro" id="IPR004167">
    <property type="entry name" value="PSBD"/>
</dbReference>
<proteinExistence type="inferred from homology"/>
<dbReference type="SUPFAM" id="SSF47005">
    <property type="entry name" value="Peripheral subunit-binding domain of 2-oxo acid dehydrogenase complex"/>
    <property type="match status" value="1"/>
</dbReference>
<feature type="domain" description="Lipoyl-binding" evidence="13">
    <location>
        <begin position="2"/>
        <end position="76"/>
    </location>
</feature>
<comment type="caution">
    <text evidence="15">The sequence shown here is derived from an EMBL/GenBank/DDBJ whole genome shotgun (WGS) entry which is preliminary data.</text>
</comment>
<dbReference type="GO" id="GO:0033512">
    <property type="term" value="P:L-lysine catabolic process to acetyl-CoA via saccharopine"/>
    <property type="evidence" value="ECO:0007669"/>
    <property type="project" value="UniProtKB-UniRule"/>
</dbReference>
<dbReference type="Proteomes" id="UP000696931">
    <property type="component" value="Unassembled WGS sequence"/>
</dbReference>
<organism evidence="15 16">
    <name type="scientific">Eiseniibacteriota bacterium</name>
    <dbReference type="NCBI Taxonomy" id="2212470"/>
    <lineage>
        <taxon>Bacteria</taxon>
        <taxon>Candidatus Eiseniibacteriota</taxon>
    </lineage>
</organism>
<dbReference type="SUPFAM" id="SSF52777">
    <property type="entry name" value="CoA-dependent acyltransferases"/>
    <property type="match status" value="1"/>
</dbReference>
<dbReference type="InterPro" id="IPR050537">
    <property type="entry name" value="2-oxoacid_dehydrogenase"/>
</dbReference>
<comment type="similarity">
    <text evidence="3 11">Belongs to the 2-oxoacid dehydrogenase family.</text>
</comment>
<evidence type="ECO:0000313" key="16">
    <source>
        <dbReference type="Proteomes" id="UP000696931"/>
    </source>
</evidence>
<keyword evidence="6 11" id="KW-0816">Tricarboxylic acid cycle</keyword>
<dbReference type="NCBIfam" id="NF004309">
    <property type="entry name" value="PRK05704.1"/>
    <property type="match status" value="1"/>
</dbReference>
<evidence type="ECO:0000256" key="6">
    <source>
        <dbReference type="ARBA" id="ARBA00022532"/>
    </source>
</evidence>
<evidence type="ECO:0000256" key="3">
    <source>
        <dbReference type="ARBA" id="ARBA00007317"/>
    </source>
</evidence>
<comment type="function">
    <text evidence="1 11">E2 component of the 2-oxoglutarate dehydrogenase (OGDH) complex which catalyzes the second step in the conversion of 2-oxoglutarate to succinyl-CoA and CO(2).</text>
</comment>
<dbReference type="CDD" id="cd06849">
    <property type="entry name" value="lipoyl_domain"/>
    <property type="match status" value="1"/>
</dbReference>
<keyword evidence="7 11" id="KW-0808">Transferase</keyword>
<dbReference type="GO" id="GO:0005829">
    <property type="term" value="C:cytosol"/>
    <property type="evidence" value="ECO:0007669"/>
    <property type="project" value="TreeGrafter"/>
</dbReference>
<dbReference type="InterPro" id="IPR006255">
    <property type="entry name" value="SucB"/>
</dbReference>
<reference evidence="15" key="1">
    <citation type="submission" date="2020-07" db="EMBL/GenBank/DDBJ databases">
        <title>Huge and variable diversity of episymbiotic CPR bacteria and DPANN archaea in groundwater ecosystems.</title>
        <authorList>
            <person name="He C.Y."/>
            <person name="Keren R."/>
            <person name="Whittaker M."/>
            <person name="Farag I.F."/>
            <person name="Doudna J."/>
            <person name="Cate J.H.D."/>
            <person name="Banfield J.F."/>
        </authorList>
    </citation>
    <scope>NUCLEOTIDE SEQUENCE</scope>
    <source>
        <strain evidence="15">NC_groundwater_1813_Pr3_B-0.1um_71_17</strain>
    </source>
</reference>
<dbReference type="PROSITE" id="PS00189">
    <property type="entry name" value="LIPOYL"/>
    <property type="match status" value="1"/>
</dbReference>